<accession>D1NTK5</accession>
<dbReference type="InterPro" id="IPR036291">
    <property type="entry name" value="NAD(P)-bd_dom_sf"/>
</dbReference>
<dbReference type="eggNOG" id="COG0702">
    <property type="taxonomic scope" value="Bacteria"/>
</dbReference>
<dbReference type="Gene3D" id="3.40.50.720">
    <property type="entry name" value="NAD(P)-binding Rossmann-like Domain"/>
    <property type="match status" value="1"/>
</dbReference>
<comment type="caution">
    <text evidence="2">The sequence shown here is derived from an EMBL/GenBank/DDBJ whole genome shotgun (WGS) entry which is preliminary data.</text>
</comment>
<evidence type="ECO:0000259" key="1">
    <source>
        <dbReference type="Pfam" id="PF13460"/>
    </source>
</evidence>
<organism evidence="2 3">
    <name type="scientific">Bifidobacterium gallicum DSM 20093 = LMG 11596</name>
    <dbReference type="NCBI Taxonomy" id="561180"/>
    <lineage>
        <taxon>Bacteria</taxon>
        <taxon>Bacillati</taxon>
        <taxon>Actinomycetota</taxon>
        <taxon>Actinomycetes</taxon>
        <taxon>Bifidobacteriales</taxon>
        <taxon>Bifidobacteriaceae</taxon>
        <taxon>Bifidobacterium</taxon>
    </lineage>
</organism>
<dbReference type="STRING" id="561180.BIFGAL_03163"/>
<dbReference type="InterPro" id="IPR016040">
    <property type="entry name" value="NAD(P)-bd_dom"/>
</dbReference>
<dbReference type="Proteomes" id="UP000003656">
    <property type="component" value="Unassembled WGS sequence"/>
</dbReference>
<name>D1NTK5_9BIFI</name>
<dbReference type="AlphaFoldDB" id="D1NTK5"/>
<protein>
    <submittedName>
        <fullName evidence="2">NAD dependent epimerase/dehydratase family protein</fullName>
    </submittedName>
</protein>
<dbReference type="PANTHER" id="PTHR15020">
    <property type="entry name" value="FLAVIN REDUCTASE-RELATED"/>
    <property type="match status" value="1"/>
</dbReference>
<proteinExistence type="predicted"/>
<evidence type="ECO:0000313" key="2">
    <source>
        <dbReference type="EMBL" id="EFA23059.1"/>
    </source>
</evidence>
<dbReference type="EMBL" id="ABXB03000002">
    <property type="protein sequence ID" value="EFA23059.1"/>
    <property type="molecule type" value="Genomic_DNA"/>
</dbReference>
<gene>
    <name evidence="2" type="ORF">BIFGAL_03163</name>
</gene>
<reference evidence="2 3" key="1">
    <citation type="submission" date="2009-11" db="EMBL/GenBank/DDBJ databases">
        <authorList>
            <person name="Weinstock G."/>
            <person name="Sodergren E."/>
            <person name="Clifton S."/>
            <person name="Fulton L."/>
            <person name="Fulton B."/>
            <person name="Courtney L."/>
            <person name="Fronick C."/>
            <person name="Harrison M."/>
            <person name="Strong C."/>
            <person name="Farmer C."/>
            <person name="Delahaunty K."/>
            <person name="Markovic C."/>
            <person name="Hall O."/>
            <person name="Minx P."/>
            <person name="Tomlinson C."/>
            <person name="Mitreva M."/>
            <person name="Nelson J."/>
            <person name="Hou S."/>
            <person name="Wollam A."/>
            <person name="Pepin K.H."/>
            <person name="Johnson M."/>
            <person name="Bhonagiri V."/>
            <person name="Nash W.E."/>
            <person name="Warren W."/>
            <person name="Chinwalla A."/>
            <person name="Mardis E.R."/>
            <person name="Wilson R.K."/>
        </authorList>
    </citation>
    <scope>NUCLEOTIDE SEQUENCE [LARGE SCALE GENOMIC DNA]</scope>
    <source>
        <strain evidence="2 3">DSM 20093</strain>
    </source>
</reference>
<evidence type="ECO:0000313" key="3">
    <source>
        <dbReference type="Proteomes" id="UP000003656"/>
    </source>
</evidence>
<sequence>MVKEEYMRVFVAGASGRVGTLLTRDLVEQGNDVVAASRHPEQFAGQDHVTAMTLDLHAPVEQLAEDLHGVDAVYFVAGSRGKDLLQTDAFGAVKLMMAVQQVGIKRFILLSSMFADEPSKWDDPNLRNITNYNIAKFFADQWLMTRTDLNYTIVQPCNLVEEPATGKVAFGVQHSTTNSIGDVAAVLAAVLDKPNTYRKIIMMSNGDIPIAEAVAQV</sequence>
<dbReference type="SUPFAM" id="SSF51735">
    <property type="entry name" value="NAD(P)-binding Rossmann-fold domains"/>
    <property type="match status" value="1"/>
</dbReference>
<dbReference type="Pfam" id="PF13460">
    <property type="entry name" value="NAD_binding_10"/>
    <property type="match status" value="1"/>
</dbReference>
<feature type="domain" description="NAD(P)-binding" evidence="1">
    <location>
        <begin position="13"/>
        <end position="194"/>
    </location>
</feature>
<dbReference type="PANTHER" id="PTHR15020:SF50">
    <property type="entry name" value="UPF0659 PROTEIN YMR090W"/>
    <property type="match status" value="1"/>
</dbReference>